<dbReference type="CDD" id="cd00464">
    <property type="entry name" value="SK"/>
    <property type="match status" value="1"/>
</dbReference>
<dbReference type="GO" id="GO:0009423">
    <property type="term" value="P:chorismate biosynthetic process"/>
    <property type="evidence" value="ECO:0007669"/>
    <property type="project" value="UniProtKB-UniRule"/>
</dbReference>
<keyword evidence="7" id="KW-0479">Metal-binding</keyword>
<dbReference type="PANTHER" id="PTHR21087">
    <property type="entry name" value="SHIKIMATE KINASE"/>
    <property type="match status" value="1"/>
</dbReference>
<dbReference type="PANTHER" id="PTHR21087:SF16">
    <property type="entry name" value="SHIKIMATE KINASE 1, CHLOROPLASTIC"/>
    <property type="match status" value="1"/>
</dbReference>
<evidence type="ECO:0000256" key="2">
    <source>
        <dbReference type="ARBA" id="ARBA00022679"/>
    </source>
</evidence>
<dbReference type="OrthoDB" id="9800332at2"/>
<dbReference type="RefSeq" id="WP_132015121.1">
    <property type="nucleotide sequence ID" value="NZ_SLUN01000018.1"/>
</dbReference>
<evidence type="ECO:0000256" key="5">
    <source>
        <dbReference type="ARBA" id="ARBA00022840"/>
    </source>
</evidence>
<keyword evidence="3 7" id="KW-0547">Nucleotide-binding</keyword>
<dbReference type="GO" id="GO:0009073">
    <property type="term" value="P:aromatic amino acid family biosynthetic process"/>
    <property type="evidence" value="ECO:0007669"/>
    <property type="project" value="UniProtKB-KW"/>
</dbReference>
<dbReference type="Proteomes" id="UP000295008">
    <property type="component" value="Unassembled WGS sequence"/>
</dbReference>
<dbReference type="AlphaFoldDB" id="A0A4V2QDQ8"/>
<comment type="subunit">
    <text evidence="7">Monomer.</text>
</comment>
<evidence type="ECO:0000256" key="7">
    <source>
        <dbReference type="HAMAP-Rule" id="MF_00109"/>
    </source>
</evidence>
<proteinExistence type="inferred from homology"/>
<comment type="caution">
    <text evidence="7">Lacks conserved residue(s) required for the propagation of feature annotation.</text>
</comment>
<comment type="cofactor">
    <cofactor evidence="7">
        <name>Mg(2+)</name>
        <dbReference type="ChEBI" id="CHEBI:18420"/>
    </cofactor>
    <text evidence="7">Binds 1 Mg(2+) ion per subunit.</text>
</comment>
<dbReference type="InterPro" id="IPR000623">
    <property type="entry name" value="Shikimate_kinase/TSH1"/>
</dbReference>
<comment type="pathway">
    <text evidence="7">Metabolic intermediate biosynthesis; chorismate biosynthesis; chorismate from D-erythrose 4-phosphate and phosphoenolpyruvate: step 5/7.</text>
</comment>
<evidence type="ECO:0000313" key="9">
    <source>
        <dbReference type="Proteomes" id="UP000295008"/>
    </source>
</evidence>
<organism evidence="8 9">
    <name type="scientific">Hydrogenispora ethanolica</name>
    <dbReference type="NCBI Taxonomy" id="1082276"/>
    <lineage>
        <taxon>Bacteria</taxon>
        <taxon>Bacillati</taxon>
        <taxon>Bacillota</taxon>
        <taxon>Hydrogenispora</taxon>
    </lineage>
</organism>
<dbReference type="EC" id="2.7.1.71" evidence="7"/>
<feature type="binding site" evidence="7">
    <location>
        <position position="17"/>
    </location>
    <ligand>
        <name>Mg(2+)</name>
        <dbReference type="ChEBI" id="CHEBI:18420"/>
    </ligand>
</feature>
<feature type="binding site" evidence="7">
    <location>
        <position position="135"/>
    </location>
    <ligand>
        <name>substrate</name>
    </ligand>
</feature>
<dbReference type="InterPro" id="IPR027417">
    <property type="entry name" value="P-loop_NTPase"/>
</dbReference>
<dbReference type="Gene3D" id="3.40.50.300">
    <property type="entry name" value="P-loop containing nucleotide triphosphate hydrolases"/>
    <property type="match status" value="1"/>
</dbReference>
<comment type="catalytic activity">
    <reaction evidence="7">
        <text>shikimate + ATP = 3-phosphoshikimate + ADP + H(+)</text>
        <dbReference type="Rhea" id="RHEA:13121"/>
        <dbReference type="ChEBI" id="CHEBI:15378"/>
        <dbReference type="ChEBI" id="CHEBI:30616"/>
        <dbReference type="ChEBI" id="CHEBI:36208"/>
        <dbReference type="ChEBI" id="CHEBI:145989"/>
        <dbReference type="ChEBI" id="CHEBI:456216"/>
        <dbReference type="EC" id="2.7.1.71"/>
    </reaction>
</comment>
<dbReference type="GO" id="GO:0004765">
    <property type="term" value="F:shikimate kinase activity"/>
    <property type="evidence" value="ECO:0007669"/>
    <property type="project" value="UniProtKB-UniRule"/>
</dbReference>
<sequence>MNGKNIVFIGMPGSGKSTLGVLLAKHLGMAFLDTDLIIQQREGRLLQSIIDQDGVVEFLQIEAAVVQQIRVADTVIATGGSVIYSAPAIEQLRRDSILVYLQLSYPAIEQRIQNMASRGIALAEGQQLVDLYHERIPLYEANADLTMPCDGLSVDELIFKISDLLKPLLASQDPTRP</sequence>
<dbReference type="InterPro" id="IPR031322">
    <property type="entry name" value="Shikimate/glucono_kinase"/>
</dbReference>
<keyword evidence="7" id="KW-0460">Magnesium</keyword>
<dbReference type="HAMAP" id="MF_00109">
    <property type="entry name" value="Shikimate_kinase"/>
    <property type="match status" value="1"/>
</dbReference>
<comment type="subcellular location">
    <subcellularLocation>
        <location evidence="7">Cytoplasm</location>
    </subcellularLocation>
</comment>
<evidence type="ECO:0000256" key="6">
    <source>
        <dbReference type="ARBA" id="ARBA00023141"/>
    </source>
</evidence>
<keyword evidence="4 7" id="KW-0418">Kinase</keyword>
<dbReference type="GO" id="GO:0005524">
    <property type="term" value="F:ATP binding"/>
    <property type="evidence" value="ECO:0007669"/>
    <property type="project" value="UniProtKB-UniRule"/>
</dbReference>
<evidence type="ECO:0000256" key="3">
    <source>
        <dbReference type="ARBA" id="ARBA00022741"/>
    </source>
</evidence>
<feature type="binding site" evidence="7">
    <location>
        <position position="80"/>
    </location>
    <ligand>
        <name>substrate</name>
    </ligand>
</feature>
<evidence type="ECO:0000313" key="8">
    <source>
        <dbReference type="EMBL" id="TCL64797.1"/>
    </source>
</evidence>
<dbReference type="GO" id="GO:0000287">
    <property type="term" value="F:magnesium ion binding"/>
    <property type="evidence" value="ECO:0007669"/>
    <property type="project" value="UniProtKB-UniRule"/>
</dbReference>
<feature type="binding site" evidence="7">
    <location>
        <begin position="13"/>
        <end position="18"/>
    </location>
    <ligand>
        <name>ATP</name>
        <dbReference type="ChEBI" id="CHEBI:30616"/>
    </ligand>
</feature>
<comment type="function">
    <text evidence="7">Catalyzes the specific phosphorylation of the 3-hydroxyl group of shikimic acid using ATP as a cosubstrate.</text>
</comment>
<dbReference type="GO" id="GO:0005829">
    <property type="term" value="C:cytosol"/>
    <property type="evidence" value="ECO:0007669"/>
    <property type="project" value="TreeGrafter"/>
</dbReference>
<dbReference type="EMBL" id="SLUN01000018">
    <property type="protein sequence ID" value="TCL64797.1"/>
    <property type="molecule type" value="Genomic_DNA"/>
</dbReference>
<dbReference type="PRINTS" id="PR01100">
    <property type="entry name" value="SHIKIMTKNASE"/>
</dbReference>
<dbReference type="GO" id="GO:0008652">
    <property type="term" value="P:amino acid biosynthetic process"/>
    <property type="evidence" value="ECO:0007669"/>
    <property type="project" value="UniProtKB-KW"/>
</dbReference>
<evidence type="ECO:0000256" key="4">
    <source>
        <dbReference type="ARBA" id="ARBA00022777"/>
    </source>
</evidence>
<accession>A0A4V2QDQ8</accession>
<comment type="similarity">
    <text evidence="7">Belongs to the shikimate kinase family.</text>
</comment>
<gene>
    <name evidence="7" type="primary">aroK</name>
    <name evidence="8" type="ORF">EDC14_101896</name>
</gene>
<keyword evidence="6 7" id="KW-0057">Aromatic amino acid biosynthesis</keyword>
<keyword evidence="1 7" id="KW-0028">Amino-acid biosynthesis</keyword>
<keyword evidence="5 7" id="KW-0067">ATP-binding</keyword>
<keyword evidence="9" id="KW-1185">Reference proteome</keyword>
<feature type="binding site" evidence="7">
    <location>
        <position position="35"/>
    </location>
    <ligand>
        <name>substrate</name>
    </ligand>
</feature>
<feature type="binding site" evidence="7">
    <location>
        <position position="118"/>
    </location>
    <ligand>
        <name>ATP</name>
        <dbReference type="ChEBI" id="CHEBI:30616"/>
    </ligand>
</feature>
<evidence type="ECO:0000256" key="1">
    <source>
        <dbReference type="ARBA" id="ARBA00022605"/>
    </source>
</evidence>
<dbReference type="Pfam" id="PF01202">
    <property type="entry name" value="SKI"/>
    <property type="match status" value="1"/>
</dbReference>
<protein>
    <recommendedName>
        <fullName evidence="7">Shikimate kinase</fullName>
        <shortName evidence="7">SK</shortName>
        <ecNumber evidence="7">2.7.1.71</ecNumber>
    </recommendedName>
</protein>
<comment type="caution">
    <text evidence="8">The sequence shown here is derived from an EMBL/GenBank/DDBJ whole genome shotgun (WGS) entry which is preliminary data.</text>
</comment>
<name>A0A4V2QDQ8_HYDET</name>
<dbReference type="UniPathway" id="UPA00053">
    <property type="reaction ID" value="UER00088"/>
</dbReference>
<dbReference type="SUPFAM" id="SSF52540">
    <property type="entry name" value="P-loop containing nucleoside triphosphate hydrolases"/>
    <property type="match status" value="1"/>
</dbReference>
<keyword evidence="2 7" id="KW-0808">Transferase</keyword>
<reference evidence="8 9" key="1">
    <citation type="submission" date="2019-03" db="EMBL/GenBank/DDBJ databases">
        <title>Genomic Encyclopedia of Type Strains, Phase IV (KMG-IV): sequencing the most valuable type-strain genomes for metagenomic binning, comparative biology and taxonomic classification.</title>
        <authorList>
            <person name="Goeker M."/>
        </authorList>
    </citation>
    <scope>NUCLEOTIDE SEQUENCE [LARGE SCALE GENOMIC DNA]</scope>
    <source>
        <strain evidence="8 9">LX-B</strain>
    </source>
</reference>
<keyword evidence="7" id="KW-0963">Cytoplasm</keyword>